<evidence type="ECO:0000313" key="6">
    <source>
        <dbReference type="Proteomes" id="UP000295611"/>
    </source>
</evidence>
<dbReference type="InterPro" id="IPR026170">
    <property type="entry name" value="FAM173A/B"/>
</dbReference>
<name>A0A4R7B1K2_9NEIS</name>
<dbReference type="CDD" id="cd02440">
    <property type="entry name" value="AdoMet_MTases"/>
    <property type="match status" value="1"/>
</dbReference>
<comment type="caution">
    <text evidence="5">The sequence shown here is derived from an EMBL/GenBank/DDBJ whole genome shotgun (WGS) entry which is preliminary data.</text>
</comment>
<keyword evidence="4" id="KW-0812">Transmembrane</keyword>
<dbReference type="GO" id="GO:0016279">
    <property type="term" value="F:protein-lysine N-methyltransferase activity"/>
    <property type="evidence" value="ECO:0007669"/>
    <property type="project" value="InterPro"/>
</dbReference>
<organism evidence="5 6">
    <name type="scientific">Paludibacterium purpuratum</name>
    <dbReference type="NCBI Taxonomy" id="1144873"/>
    <lineage>
        <taxon>Bacteria</taxon>
        <taxon>Pseudomonadati</taxon>
        <taxon>Pseudomonadota</taxon>
        <taxon>Betaproteobacteria</taxon>
        <taxon>Neisseriales</taxon>
        <taxon>Chromobacteriaceae</taxon>
        <taxon>Paludibacterium</taxon>
    </lineage>
</organism>
<dbReference type="Gene3D" id="3.40.50.150">
    <property type="entry name" value="Vaccinia Virus protein VP39"/>
    <property type="match status" value="1"/>
</dbReference>
<feature type="transmembrane region" description="Helical" evidence="4">
    <location>
        <begin position="14"/>
        <end position="31"/>
    </location>
</feature>
<dbReference type="PANTHER" id="PTHR13610">
    <property type="entry name" value="METHYLTRANSFERASE DOMAIN-CONTAINING PROTEIN"/>
    <property type="match status" value="1"/>
</dbReference>
<sequence length="232" mass="25662">MLAWYFVAPAAHPARWAIGAGLVAVVLALVWQSRGAKAWLHGLPIPAALLAWWAGIPPWLFLAAFLATLAFGRNAWQAQVPLYRSSREAAQALADALAPGTRLLEAGAGDGRLALWLARLRPDLQLTALENAWGSYWLACLRWRLAGRPENVRLGSDDFWGRDWGEYDAIYVFLSPAPMKRVWDKFQSQAKPGAVLISNTFAIPDVQPARCLPLSGRLQQSLLFWRAEHGAE</sequence>
<keyword evidence="4" id="KW-1133">Transmembrane helix</keyword>
<evidence type="ECO:0000256" key="2">
    <source>
        <dbReference type="ARBA" id="ARBA00022679"/>
    </source>
</evidence>
<reference evidence="5 6" key="1">
    <citation type="submission" date="2019-03" db="EMBL/GenBank/DDBJ databases">
        <title>Genomic Encyclopedia of Type Strains, Phase III (KMG-III): the genomes of soil and plant-associated and newly described type strains.</title>
        <authorList>
            <person name="Whitman W."/>
        </authorList>
    </citation>
    <scope>NUCLEOTIDE SEQUENCE [LARGE SCALE GENOMIC DNA]</scope>
    <source>
        <strain evidence="5 6">CECT 8976</strain>
    </source>
</reference>
<evidence type="ECO:0000256" key="4">
    <source>
        <dbReference type="SAM" id="Phobius"/>
    </source>
</evidence>
<evidence type="ECO:0000313" key="5">
    <source>
        <dbReference type="EMBL" id="TDR73817.1"/>
    </source>
</evidence>
<dbReference type="PANTHER" id="PTHR13610:SF9">
    <property type="entry name" value="FI06469P"/>
    <property type="match status" value="1"/>
</dbReference>
<dbReference type="SUPFAM" id="SSF53335">
    <property type="entry name" value="S-adenosyl-L-methionine-dependent methyltransferases"/>
    <property type="match status" value="1"/>
</dbReference>
<evidence type="ECO:0000256" key="1">
    <source>
        <dbReference type="ARBA" id="ARBA00022603"/>
    </source>
</evidence>
<feature type="transmembrane region" description="Helical" evidence="4">
    <location>
        <begin position="60"/>
        <end position="76"/>
    </location>
</feature>
<dbReference type="AlphaFoldDB" id="A0A4R7B1K2"/>
<accession>A0A4R7B1K2</accession>
<dbReference type="EMBL" id="SNZP01000012">
    <property type="protein sequence ID" value="TDR73817.1"/>
    <property type="molecule type" value="Genomic_DNA"/>
</dbReference>
<dbReference type="GO" id="GO:0032259">
    <property type="term" value="P:methylation"/>
    <property type="evidence" value="ECO:0007669"/>
    <property type="project" value="UniProtKB-KW"/>
</dbReference>
<dbReference type="InterPro" id="IPR029063">
    <property type="entry name" value="SAM-dependent_MTases_sf"/>
</dbReference>
<evidence type="ECO:0008006" key="7">
    <source>
        <dbReference type="Google" id="ProtNLM"/>
    </source>
</evidence>
<gene>
    <name evidence="5" type="ORF">DFP86_11221</name>
</gene>
<evidence type="ECO:0000256" key="3">
    <source>
        <dbReference type="ARBA" id="ARBA00022691"/>
    </source>
</evidence>
<protein>
    <recommendedName>
        <fullName evidence="7">Methyltransferase family protein</fullName>
    </recommendedName>
</protein>
<keyword evidence="3" id="KW-0949">S-adenosyl-L-methionine</keyword>
<keyword evidence="4" id="KW-0472">Membrane</keyword>
<dbReference type="Proteomes" id="UP000295611">
    <property type="component" value="Unassembled WGS sequence"/>
</dbReference>
<keyword evidence="2" id="KW-0808">Transferase</keyword>
<keyword evidence="6" id="KW-1185">Reference proteome</keyword>
<proteinExistence type="predicted"/>
<keyword evidence="1" id="KW-0489">Methyltransferase</keyword>